<name>A0A8S1M6S1_9CILI</name>
<organism evidence="1 2">
    <name type="scientific">Paramecium sonneborni</name>
    <dbReference type="NCBI Taxonomy" id="65129"/>
    <lineage>
        <taxon>Eukaryota</taxon>
        <taxon>Sar</taxon>
        <taxon>Alveolata</taxon>
        <taxon>Ciliophora</taxon>
        <taxon>Intramacronucleata</taxon>
        <taxon>Oligohymenophorea</taxon>
        <taxon>Peniculida</taxon>
        <taxon>Parameciidae</taxon>
        <taxon>Paramecium</taxon>
    </lineage>
</organism>
<sequence>MLKFLFISKPSLKLFQRSIVCFSQQSTLREQDYMSDGETDIESKNLLSKFEVFQHFANAQTIEDVIKAYKENNLTYEQIHFAAFQLMNIINYKQFSSDSQLDQFIQEKIIPYFDKLSCEQSVTIVQLFLKLQNKSYSIQIKRHLDQNLKNFTYLQLPYVFSFYSKQGWKIAYIGKLLKYQLQTQTFTAHSLCQIIRGCYLEHSNLKQNYHSDLAFQASQQLITLIENINFHGLVAVFNQLARMQLDKNTSYKRIPEILHKLSQRFIQNFDKISQYSKLKLLEAYSELPESFPNDLYLKLCQSFESDNLTISNQLKLYIFLKIQKQKNQPKAENLQKLLNKINFEEILDSGLLIKFLDIEFGEQNQNIIRVCIKYLKKNYYYLSVKQKTDFIKVTIKQNQLDEILDLNKINDNFQLKIIEQIHNLQKQLDSFKSIQVQNNIKACIDSFLNKAQNLDYNKKLKISSYIITLDSYDNDPFYKFIDQHIKLESLPESYFLDFLLRLNSKHHYNQNIRKKSEEMIPSFDQLQGILNKLNEIEFLNDKLVKSIAKWFLTLIDRSIRDQSFNINSSLNLLFTFILNCPKNSLFNMRGTIFQTIRELIEVLTKQVNQSQMKINIKIGLLLKFNEQYNKLDLRTNLIVNICQKLCNQIDNFEDFEKLQLAVLITENNIYSFQNLTDINNFLNLAVKVELESYEVILMKTKVYFYLMKNQSKLHWTPDEESFKLMIDQLKQEIIKFNLNQTKTSYLDGLMTLLEYDGWRFNNLKYEDDGLKDFIQIYFNNIDHLLTINNMRAGLKSILKTIGQFDSKYQFIRNYDKLFKKMLQKCHDLKSYELPQISVCLDYIDFARKIKVNDETILVLVDQIRKQIENLKQIQMVEILQNLSDQKIYSQSLFDAVNKQIQKKILFYSSFELIDILNSLAKLGYYNESLILNILDKLQNEQRFQVNSTTFVQTLWSVLISLQYLKKSLNKCYYHRYERLITNLMQEFQKFPNVYLSSKMPVVFRQFMDIYNLLEFSLHLDLQFNQKQQMLGKQIIESGKNLIHTKFIPNQKLSQSFKNLMQFLDKSQIEYKVNYFLDNQQVDFYIQMRNQIISVDNSLYVTFDKKNYTGFHYFNKWILEGVAKKYELKEIRVNAYEWNQMTDDQRRKVLLM</sequence>
<evidence type="ECO:0008006" key="3">
    <source>
        <dbReference type="Google" id="ProtNLM"/>
    </source>
</evidence>
<protein>
    <recommendedName>
        <fullName evidence="3">RAP domain-containing protein</fullName>
    </recommendedName>
</protein>
<dbReference type="OrthoDB" id="298449at2759"/>
<reference evidence="1" key="1">
    <citation type="submission" date="2021-01" db="EMBL/GenBank/DDBJ databases">
        <authorList>
            <consortium name="Genoscope - CEA"/>
            <person name="William W."/>
        </authorList>
    </citation>
    <scope>NUCLEOTIDE SEQUENCE</scope>
</reference>
<dbReference type="AlphaFoldDB" id="A0A8S1M6S1"/>
<evidence type="ECO:0000313" key="2">
    <source>
        <dbReference type="Proteomes" id="UP000692954"/>
    </source>
</evidence>
<gene>
    <name evidence="1" type="ORF">PSON_ATCC_30995.1.T0320132</name>
</gene>
<dbReference type="EMBL" id="CAJJDN010000032">
    <property type="protein sequence ID" value="CAD8074502.1"/>
    <property type="molecule type" value="Genomic_DNA"/>
</dbReference>
<evidence type="ECO:0000313" key="1">
    <source>
        <dbReference type="EMBL" id="CAD8074502.1"/>
    </source>
</evidence>
<keyword evidence="2" id="KW-1185">Reference proteome</keyword>
<comment type="caution">
    <text evidence="1">The sequence shown here is derived from an EMBL/GenBank/DDBJ whole genome shotgun (WGS) entry which is preliminary data.</text>
</comment>
<dbReference type="Proteomes" id="UP000692954">
    <property type="component" value="Unassembled WGS sequence"/>
</dbReference>
<proteinExistence type="predicted"/>
<accession>A0A8S1M6S1</accession>